<name>A0AA40JPY0_STAAU</name>
<protein>
    <submittedName>
        <fullName evidence="2">Uncharacterized protein</fullName>
    </submittedName>
</protein>
<reference evidence="2 3" key="1">
    <citation type="submission" date="2015-01" db="EMBL/GenBank/DDBJ databases">
        <title>Characterization of Swiss Staphylococcus aureus strains involved in food poisoning.</title>
        <authorList>
            <person name="Crovadore J."/>
            <person name="Chablais R."/>
            <person name="Tonacini J."/>
            <person name="Schnyder B."/>
            <person name="Lefort F."/>
        </authorList>
    </citation>
    <scope>NUCLEOTIDE SEQUENCE [LARGE SCALE GENOMIC DNA]</scope>
    <source>
        <strain evidence="2 3">SA-120</strain>
    </source>
</reference>
<evidence type="ECO:0000313" key="3">
    <source>
        <dbReference type="Proteomes" id="UP000032274"/>
    </source>
</evidence>
<feature type="compositionally biased region" description="Gly residues" evidence="1">
    <location>
        <begin position="120"/>
        <end position="133"/>
    </location>
</feature>
<evidence type="ECO:0000313" key="2">
    <source>
        <dbReference type="EMBL" id="KIU01483.1"/>
    </source>
</evidence>
<dbReference type="Proteomes" id="UP000032274">
    <property type="component" value="Unassembled WGS sequence"/>
</dbReference>
<accession>A0AA40JPY0</accession>
<sequence>PGVPGDQGCRRDGQQSVRRELHLSGQLAPALRRAVRHRGGADGDLVHLDVLGALVPHRADADGPAHRAADLRRIGAGGMRLLHPVRPSLRSDRAQEADRDRLCADAGAAVPAVLGDRRGGQSGTGGGGEAHAGGRAGARLCL</sequence>
<proteinExistence type="predicted"/>
<evidence type="ECO:0000256" key="1">
    <source>
        <dbReference type="SAM" id="MobiDB-lite"/>
    </source>
</evidence>
<feature type="region of interest" description="Disordered" evidence="1">
    <location>
        <begin position="114"/>
        <end position="133"/>
    </location>
</feature>
<organism evidence="2 3">
    <name type="scientific">Staphylococcus aureus</name>
    <dbReference type="NCBI Taxonomy" id="1280"/>
    <lineage>
        <taxon>Bacteria</taxon>
        <taxon>Bacillati</taxon>
        <taxon>Bacillota</taxon>
        <taxon>Bacilli</taxon>
        <taxon>Bacillales</taxon>
        <taxon>Staphylococcaceae</taxon>
        <taxon>Staphylococcus</taxon>
    </lineage>
</organism>
<gene>
    <name evidence="2" type="ORF">QU38_01385</name>
</gene>
<dbReference type="AlphaFoldDB" id="A0AA40JPY0"/>
<dbReference type="EMBL" id="JXIG01000303">
    <property type="protein sequence ID" value="KIU01483.1"/>
    <property type="molecule type" value="Genomic_DNA"/>
</dbReference>
<comment type="caution">
    <text evidence="2">The sequence shown here is derived from an EMBL/GenBank/DDBJ whole genome shotgun (WGS) entry which is preliminary data.</text>
</comment>
<feature type="non-terminal residue" evidence="2">
    <location>
        <position position="1"/>
    </location>
</feature>